<evidence type="ECO:0000313" key="5">
    <source>
        <dbReference type="Proteomes" id="UP000031563"/>
    </source>
</evidence>
<dbReference type="Gene3D" id="3.40.50.850">
    <property type="entry name" value="Isochorismatase-like"/>
    <property type="match status" value="1"/>
</dbReference>
<keyword evidence="2" id="KW-0378">Hydrolase</keyword>
<dbReference type="RefSeq" id="WP_040048232.1">
    <property type="nucleotide sequence ID" value="NZ_JWIR02000042.1"/>
</dbReference>
<reference evidence="4" key="1">
    <citation type="submission" date="2015-02" db="EMBL/GenBank/DDBJ databases">
        <title>Genome Assembly of Bacillaceae bacterium MTCC 8252.</title>
        <authorList>
            <person name="Verma A."/>
            <person name="Khatri I."/>
            <person name="Mual P."/>
            <person name="Subramanian S."/>
            <person name="Krishnamurthi S."/>
        </authorList>
    </citation>
    <scope>NUCLEOTIDE SEQUENCE [LARGE SCALE GENOMIC DNA]</scope>
    <source>
        <strain evidence="4">MTCC 8252</strain>
    </source>
</reference>
<organism evidence="4 5">
    <name type="scientific">Bacillus thermotolerans</name>
    <name type="common">Quasibacillus thermotolerans</name>
    <dbReference type="NCBI Taxonomy" id="1221996"/>
    <lineage>
        <taxon>Bacteria</taxon>
        <taxon>Bacillati</taxon>
        <taxon>Bacillota</taxon>
        <taxon>Bacilli</taxon>
        <taxon>Bacillales</taxon>
        <taxon>Bacillaceae</taxon>
        <taxon>Bacillus</taxon>
    </lineage>
</organism>
<dbReference type="Pfam" id="PF00857">
    <property type="entry name" value="Isochorismatase"/>
    <property type="match status" value="1"/>
</dbReference>
<gene>
    <name evidence="4" type="ORF">QY95_02392</name>
</gene>
<dbReference type="InterPro" id="IPR036380">
    <property type="entry name" value="Isochorismatase-like_sf"/>
</dbReference>
<dbReference type="PANTHER" id="PTHR43540">
    <property type="entry name" value="PEROXYUREIDOACRYLATE/UREIDOACRYLATE AMIDOHYDROLASE-RELATED"/>
    <property type="match status" value="1"/>
</dbReference>
<sequence>MERRNKYALLIIDLINDFDFQMGEPLAENTLDICPSVVKLKQFCKQQDIPVIYVNDHYGIWKADLDAILDYASNDRSEPIIQQIKPESDDYFLIKPKHSAFYGTALNTLLHEVGADSVIVTGVAGNICVFFTANDAYMREYNICVPKDAIASETEKDNHYALEMMKTVLNADTRTVDQFIEEYKAPFL</sequence>
<dbReference type="InterPro" id="IPR050272">
    <property type="entry name" value="Isochorismatase-like_hydrls"/>
</dbReference>
<dbReference type="InterPro" id="IPR000868">
    <property type="entry name" value="Isochorismatase-like_dom"/>
</dbReference>
<protein>
    <submittedName>
        <fullName evidence="4">Nicotinamidase</fullName>
    </submittedName>
</protein>
<dbReference type="PANTHER" id="PTHR43540:SF6">
    <property type="entry name" value="ISOCHORISMATASE-LIKE DOMAIN-CONTAINING PROTEIN"/>
    <property type="match status" value="1"/>
</dbReference>
<feature type="domain" description="Isochorismatase-like" evidence="3">
    <location>
        <begin position="8"/>
        <end position="168"/>
    </location>
</feature>
<name>A0A0F5I129_BACTR</name>
<dbReference type="InterPro" id="IPR016291">
    <property type="entry name" value="Isochorismatase"/>
</dbReference>
<dbReference type="EMBL" id="JWIR02000042">
    <property type="protein sequence ID" value="KKB39369.1"/>
    <property type="molecule type" value="Genomic_DNA"/>
</dbReference>
<accession>A0A0F5I129</accession>
<dbReference type="PRINTS" id="PR01398">
    <property type="entry name" value="ISCHRISMTASE"/>
</dbReference>
<proteinExistence type="inferred from homology"/>
<evidence type="ECO:0000256" key="2">
    <source>
        <dbReference type="ARBA" id="ARBA00022801"/>
    </source>
</evidence>
<dbReference type="GO" id="GO:0008908">
    <property type="term" value="F:isochorismatase activity"/>
    <property type="evidence" value="ECO:0007669"/>
    <property type="project" value="InterPro"/>
</dbReference>
<comment type="similarity">
    <text evidence="1">Belongs to the isochorismatase family.</text>
</comment>
<comment type="caution">
    <text evidence="4">The sequence shown here is derived from an EMBL/GenBank/DDBJ whole genome shotgun (WGS) entry which is preliminary data.</text>
</comment>
<keyword evidence="5" id="KW-1185">Reference proteome</keyword>
<dbReference type="STRING" id="1221996.QY95_02392"/>
<evidence type="ECO:0000313" key="4">
    <source>
        <dbReference type="EMBL" id="KKB39369.1"/>
    </source>
</evidence>
<dbReference type="CDD" id="cd00431">
    <property type="entry name" value="cysteine_hydrolases"/>
    <property type="match status" value="1"/>
</dbReference>
<dbReference type="SUPFAM" id="SSF52499">
    <property type="entry name" value="Isochorismatase-like hydrolases"/>
    <property type="match status" value="1"/>
</dbReference>
<evidence type="ECO:0000259" key="3">
    <source>
        <dbReference type="Pfam" id="PF00857"/>
    </source>
</evidence>
<evidence type="ECO:0000256" key="1">
    <source>
        <dbReference type="ARBA" id="ARBA00006336"/>
    </source>
</evidence>
<dbReference type="AlphaFoldDB" id="A0A0F5I129"/>
<dbReference type="Proteomes" id="UP000031563">
    <property type="component" value="Unassembled WGS sequence"/>
</dbReference>